<accession>A0A6A5UUF9</accession>
<dbReference type="AlphaFoldDB" id="A0A6A5UUF9"/>
<evidence type="ECO:0000313" key="2">
    <source>
        <dbReference type="Proteomes" id="UP000800036"/>
    </source>
</evidence>
<proteinExistence type="predicted"/>
<dbReference type="Proteomes" id="UP000800036">
    <property type="component" value="Unassembled WGS sequence"/>
</dbReference>
<gene>
    <name evidence="1" type="ORF">BU23DRAFT_560135</name>
</gene>
<evidence type="ECO:0000313" key="1">
    <source>
        <dbReference type="EMBL" id="KAF1966556.1"/>
    </source>
</evidence>
<organism evidence="1 2">
    <name type="scientific">Bimuria novae-zelandiae CBS 107.79</name>
    <dbReference type="NCBI Taxonomy" id="1447943"/>
    <lineage>
        <taxon>Eukaryota</taxon>
        <taxon>Fungi</taxon>
        <taxon>Dikarya</taxon>
        <taxon>Ascomycota</taxon>
        <taxon>Pezizomycotina</taxon>
        <taxon>Dothideomycetes</taxon>
        <taxon>Pleosporomycetidae</taxon>
        <taxon>Pleosporales</taxon>
        <taxon>Massarineae</taxon>
        <taxon>Didymosphaeriaceae</taxon>
        <taxon>Bimuria</taxon>
    </lineage>
</organism>
<dbReference type="EMBL" id="ML976744">
    <property type="protein sequence ID" value="KAF1966556.1"/>
    <property type="molecule type" value="Genomic_DNA"/>
</dbReference>
<reference evidence="1" key="1">
    <citation type="journal article" date="2020" name="Stud. Mycol.">
        <title>101 Dothideomycetes genomes: a test case for predicting lifestyles and emergence of pathogens.</title>
        <authorList>
            <person name="Haridas S."/>
            <person name="Albert R."/>
            <person name="Binder M."/>
            <person name="Bloem J."/>
            <person name="Labutti K."/>
            <person name="Salamov A."/>
            <person name="Andreopoulos B."/>
            <person name="Baker S."/>
            <person name="Barry K."/>
            <person name="Bills G."/>
            <person name="Bluhm B."/>
            <person name="Cannon C."/>
            <person name="Castanera R."/>
            <person name="Culley D."/>
            <person name="Daum C."/>
            <person name="Ezra D."/>
            <person name="Gonzalez J."/>
            <person name="Henrissat B."/>
            <person name="Kuo A."/>
            <person name="Liang C."/>
            <person name="Lipzen A."/>
            <person name="Lutzoni F."/>
            <person name="Magnuson J."/>
            <person name="Mondo S."/>
            <person name="Nolan M."/>
            <person name="Ohm R."/>
            <person name="Pangilinan J."/>
            <person name="Park H.-J."/>
            <person name="Ramirez L."/>
            <person name="Alfaro M."/>
            <person name="Sun H."/>
            <person name="Tritt A."/>
            <person name="Yoshinaga Y."/>
            <person name="Zwiers L.-H."/>
            <person name="Turgeon B."/>
            <person name="Goodwin S."/>
            <person name="Spatafora J."/>
            <person name="Crous P."/>
            <person name="Grigoriev I."/>
        </authorList>
    </citation>
    <scope>NUCLEOTIDE SEQUENCE</scope>
    <source>
        <strain evidence="1">CBS 107.79</strain>
    </source>
</reference>
<protein>
    <submittedName>
        <fullName evidence="1">Uncharacterized protein</fullName>
    </submittedName>
</protein>
<keyword evidence="2" id="KW-1185">Reference proteome</keyword>
<name>A0A6A5UUF9_9PLEO</name>
<sequence length="83" mass="9272">MSLQSANVYLVSAFLSGCTLRITEVQEPETDTGLRPENTEDWSEIGRFSSGAIWNGKRREYSNRGGTRDGERRACDTLISLNT</sequence>